<dbReference type="GO" id="GO:0036199">
    <property type="term" value="F:cholest-4-en-3-one 26-monooxygenase activity"/>
    <property type="evidence" value="ECO:0007669"/>
    <property type="project" value="TreeGrafter"/>
</dbReference>
<dbReference type="GO" id="GO:0005506">
    <property type="term" value="F:iron ion binding"/>
    <property type="evidence" value="ECO:0007669"/>
    <property type="project" value="InterPro"/>
</dbReference>
<dbReference type="GO" id="GO:0006707">
    <property type="term" value="P:cholesterol catabolic process"/>
    <property type="evidence" value="ECO:0007669"/>
    <property type="project" value="TreeGrafter"/>
</dbReference>
<evidence type="ECO:0000256" key="1">
    <source>
        <dbReference type="ARBA" id="ARBA00010617"/>
    </source>
</evidence>
<dbReference type="Proteomes" id="UP000028680">
    <property type="component" value="Chromosome"/>
</dbReference>
<dbReference type="GO" id="GO:0008395">
    <property type="term" value="F:steroid hydroxylase activity"/>
    <property type="evidence" value="ECO:0007669"/>
    <property type="project" value="TreeGrafter"/>
</dbReference>
<reference evidence="2 3" key="1">
    <citation type="journal article" date="2014" name="ISME J.">
        <title>Adaptation of an abundant Roseobacter RCA organism to pelagic systems revealed by genomic and transcriptomic analyses.</title>
        <authorList>
            <person name="Voget S."/>
            <person name="Wemheuer B."/>
            <person name="Brinkhoff T."/>
            <person name="Vollmers J."/>
            <person name="Dietrich S."/>
            <person name="Giebel H.A."/>
            <person name="Beardsley C."/>
            <person name="Sardemann C."/>
            <person name="Bakenhus I."/>
            <person name="Billerbeck S."/>
            <person name="Daniel R."/>
            <person name="Simon M."/>
        </authorList>
    </citation>
    <scope>NUCLEOTIDE SEQUENCE [LARGE SCALE GENOMIC DNA]</scope>
    <source>
        <strain evidence="2 3">RCA23</strain>
    </source>
</reference>
<dbReference type="SUPFAM" id="SSF48264">
    <property type="entry name" value="Cytochrome P450"/>
    <property type="match status" value="1"/>
</dbReference>
<dbReference type="InterPro" id="IPR001128">
    <property type="entry name" value="Cyt_P450"/>
</dbReference>
<dbReference type="InterPro" id="IPR036396">
    <property type="entry name" value="Cyt_P450_sf"/>
</dbReference>
<evidence type="ECO:0000313" key="2">
    <source>
        <dbReference type="EMBL" id="AII88147.1"/>
    </source>
</evidence>
<dbReference type="InterPro" id="IPR002397">
    <property type="entry name" value="Cyt_P450_B"/>
</dbReference>
<organism evidence="2 3">
    <name type="scientific">Planktomarina temperata RCA23</name>
    <dbReference type="NCBI Taxonomy" id="666509"/>
    <lineage>
        <taxon>Bacteria</taxon>
        <taxon>Pseudomonadati</taxon>
        <taxon>Pseudomonadota</taxon>
        <taxon>Alphaproteobacteria</taxon>
        <taxon>Rhodobacterales</taxon>
        <taxon>Paracoccaceae</taxon>
        <taxon>Planktomarina</taxon>
    </lineage>
</organism>
<dbReference type="AlphaFoldDB" id="A0AAN0VJC4"/>
<dbReference type="PRINTS" id="PR00359">
    <property type="entry name" value="BP450"/>
</dbReference>
<dbReference type="Gene3D" id="1.10.630.10">
    <property type="entry name" value="Cytochrome P450"/>
    <property type="match status" value="1"/>
</dbReference>
<name>A0AAN0VJC4_9RHOB</name>
<dbReference type="KEGG" id="ptp:RCA23_c26300"/>
<dbReference type="GO" id="GO:0020037">
    <property type="term" value="F:heme binding"/>
    <property type="evidence" value="ECO:0007669"/>
    <property type="project" value="InterPro"/>
</dbReference>
<dbReference type="Pfam" id="PF00067">
    <property type="entry name" value="p450"/>
    <property type="match status" value="1"/>
</dbReference>
<accession>A0AAN0VJC4</accession>
<evidence type="ECO:0000313" key="3">
    <source>
        <dbReference type="Proteomes" id="UP000028680"/>
    </source>
</evidence>
<dbReference type="RefSeq" id="WP_044050736.1">
    <property type="nucleotide sequence ID" value="NZ_CP003984.1"/>
</dbReference>
<dbReference type="CDD" id="cd11033">
    <property type="entry name" value="CYP142-like"/>
    <property type="match status" value="1"/>
</dbReference>
<gene>
    <name evidence="2" type="ORF">RCA23_c26300</name>
</gene>
<protein>
    <submittedName>
        <fullName evidence="2">Cytochrome P450</fullName>
    </submittedName>
</protein>
<proteinExistence type="inferred from homology"/>
<dbReference type="PANTHER" id="PTHR46696:SF4">
    <property type="entry name" value="BIOTIN BIOSYNTHESIS CYTOCHROME P450"/>
    <property type="match status" value="1"/>
</dbReference>
<dbReference type="EMBL" id="CP003984">
    <property type="protein sequence ID" value="AII88147.1"/>
    <property type="molecule type" value="Genomic_DNA"/>
</dbReference>
<keyword evidence="3" id="KW-1185">Reference proteome</keyword>
<dbReference type="PANTHER" id="PTHR46696">
    <property type="entry name" value="P450, PUTATIVE (EUROFUNG)-RELATED"/>
    <property type="match status" value="1"/>
</dbReference>
<comment type="similarity">
    <text evidence="1">Belongs to the cytochrome P450 family.</text>
</comment>
<sequence>MHDDGYLNLLSHDSFAGGVPHKTFARLRKDDPLHWNEGDADTKGFWNLTRHADIAFANKENQIFSSAQGIRLEDQSAEEYLARRTFQETDPPEHTKVRRLVNPNFAKPIVGEFEPVIRELSSNIVDKALRNTEFDAVEVIAKQLPMLMLGRILGVPDEDLDWLVEKGDALIGNSDPDFTEHVIDQVDTSAYRMMPFRSPAGLELYDYASDLLSNRRPLAQEGILAKITGDENGLNELEFKNFFCLLVAAGNDTTRYSIAQALSLLAHNPDLIAQLKTGKYWDSCADEFIRLASPTMHFRRTATQDFEMHGKKIRAGDKVLLWFVSGSRDEALFEDPNECILGRSPNRHLAFGQGGIHVCLGMHLAKLEVRIAIEELVKRVASFEATADPTWTRSNFICGVKQQHVRVTKVA</sequence>